<dbReference type="GO" id="GO:0005509">
    <property type="term" value="F:calcium ion binding"/>
    <property type="evidence" value="ECO:0007669"/>
    <property type="project" value="InterPro"/>
</dbReference>
<feature type="domain" description="EF-hand" evidence="3">
    <location>
        <begin position="99"/>
        <end position="134"/>
    </location>
</feature>
<dbReference type="SUPFAM" id="SSF47473">
    <property type="entry name" value="EF-hand"/>
    <property type="match status" value="1"/>
</dbReference>
<evidence type="ECO:0000313" key="5">
    <source>
        <dbReference type="Proteomes" id="UP001381693"/>
    </source>
</evidence>
<dbReference type="InterPro" id="IPR011992">
    <property type="entry name" value="EF-hand-dom_pair"/>
</dbReference>
<feature type="domain" description="EF-hand" evidence="3">
    <location>
        <begin position="222"/>
        <end position="257"/>
    </location>
</feature>
<proteinExistence type="predicted"/>
<dbReference type="PROSITE" id="PS00018">
    <property type="entry name" value="EF_HAND_1"/>
    <property type="match status" value="2"/>
</dbReference>
<evidence type="ECO:0000256" key="1">
    <source>
        <dbReference type="ARBA" id="ARBA00022837"/>
    </source>
</evidence>
<dbReference type="EMBL" id="JAXCGZ010013581">
    <property type="protein sequence ID" value="KAK7072253.1"/>
    <property type="molecule type" value="Genomic_DNA"/>
</dbReference>
<protein>
    <recommendedName>
        <fullName evidence="3">EF-hand domain-containing protein</fullName>
    </recommendedName>
</protein>
<dbReference type="Gene3D" id="1.10.238.10">
    <property type="entry name" value="EF-hand"/>
    <property type="match status" value="1"/>
</dbReference>
<name>A0AAN8X0W7_HALRR</name>
<dbReference type="InterPro" id="IPR018247">
    <property type="entry name" value="EF_Hand_1_Ca_BS"/>
</dbReference>
<organism evidence="4 5">
    <name type="scientific">Halocaridina rubra</name>
    <name type="common">Hawaiian red shrimp</name>
    <dbReference type="NCBI Taxonomy" id="373956"/>
    <lineage>
        <taxon>Eukaryota</taxon>
        <taxon>Metazoa</taxon>
        <taxon>Ecdysozoa</taxon>
        <taxon>Arthropoda</taxon>
        <taxon>Crustacea</taxon>
        <taxon>Multicrustacea</taxon>
        <taxon>Malacostraca</taxon>
        <taxon>Eumalacostraca</taxon>
        <taxon>Eucarida</taxon>
        <taxon>Decapoda</taxon>
        <taxon>Pleocyemata</taxon>
        <taxon>Caridea</taxon>
        <taxon>Atyoidea</taxon>
        <taxon>Atyidae</taxon>
        <taxon>Halocaridina</taxon>
    </lineage>
</organism>
<dbReference type="AlphaFoldDB" id="A0AAN8X0W7"/>
<dbReference type="SMART" id="SM00054">
    <property type="entry name" value="EFh"/>
    <property type="match status" value="3"/>
</dbReference>
<dbReference type="Proteomes" id="UP001381693">
    <property type="component" value="Unassembled WGS sequence"/>
</dbReference>
<accession>A0AAN8X0W7</accession>
<dbReference type="Pfam" id="PF13499">
    <property type="entry name" value="EF-hand_7"/>
    <property type="match status" value="1"/>
</dbReference>
<dbReference type="Pfam" id="PF13202">
    <property type="entry name" value="EF-hand_5"/>
    <property type="match status" value="1"/>
</dbReference>
<comment type="caution">
    <text evidence="4">The sequence shown here is derived from an EMBL/GenBank/DDBJ whole genome shotgun (WGS) entry which is preliminary data.</text>
</comment>
<reference evidence="4 5" key="1">
    <citation type="submission" date="2023-11" db="EMBL/GenBank/DDBJ databases">
        <title>Halocaridina rubra genome assembly.</title>
        <authorList>
            <person name="Smith C."/>
        </authorList>
    </citation>
    <scope>NUCLEOTIDE SEQUENCE [LARGE SCALE GENOMIC DNA]</scope>
    <source>
        <strain evidence="4">EP-1</strain>
        <tissue evidence="4">Whole</tissue>
    </source>
</reference>
<evidence type="ECO:0000313" key="4">
    <source>
        <dbReference type="EMBL" id="KAK7072253.1"/>
    </source>
</evidence>
<dbReference type="CDD" id="cd00051">
    <property type="entry name" value="EFh"/>
    <property type="match status" value="1"/>
</dbReference>
<dbReference type="PROSITE" id="PS50222">
    <property type="entry name" value="EF_HAND_2"/>
    <property type="match status" value="2"/>
</dbReference>
<gene>
    <name evidence="4" type="ORF">SK128_014831</name>
</gene>
<evidence type="ECO:0000259" key="3">
    <source>
        <dbReference type="PROSITE" id="PS50222"/>
    </source>
</evidence>
<feature type="region of interest" description="Disordered" evidence="2">
    <location>
        <begin position="67"/>
        <end position="99"/>
    </location>
</feature>
<keyword evidence="5" id="KW-1185">Reference proteome</keyword>
<evidence type="ECO:0000256" key="2">
    <source>
        <dbReference type="SAM" id="MobiDB-lite"/>
    </source>
</evidence>
<keyword evidence="1" id="KW-0106">Calcium</keyword>
<dbReference type="InterPro" id="IPR002048">
    <property type="entry name" value="EF_hand_dom"/>
</dbReference>
<sequence length="273" mass="31349">MSLSRCVKTTIRSRQALQKLLSPSAAVINVFDKNDESEFRHGLFLPTIQAGPEVSIVRHYSSKRATSARKHYSASDSDSSDSDREKGSGKRGKRGQSAFWRQKMRTHHQMIDINKDGVVSWDDFEVLIRKFSDFGHLSLKEVKKFTEALRRVWEEEWGACGDPYVFIGQEQFLTQMEHVINSKELRKRVASPLPYFFMAVDHDGSGEISIEEFKMFYSCLGLTDRDAEESFAAIDLNKDGKLSKKEFVKLGRDFFLSEDESRPSKLFWGPLSR</sequence>